<dbReference type="GeneID" id="94828457"/>
<dbReference type="EMBL" id="MLAK01000915">
    <property type="protein sequence ID" value="OHT01335.1"/>
    <property type="molecule type" value="Genomic_DNA"/>
</dbReference>
<dbReference type="InterPro" id="IPR053879">
    <property type="entry name" value="HYDIN_VesB_CFA65-like_Ig"/>
</dbReference>
<gene>
    <name evidence="8" type="ORF">TRFO_07561</name>
</gene>
<dbReference type="Gene3D" id="2.60.40.10">
    <property type="entry name" value="Immunoglobulins"/>
    <property type="match status" value="1"/>
</dbReference>
<evidence type="ECO:0000256" key="3">
    <source>
        <dbReference type="ARBA" id="ARBA00022490"/>
    </source>
</evidence>
<evidence type="ECO:0000259" key="7">
    <source>
        <dbReference type="Pfam" id="PF22544"/>
    </source>
</evidence>
<evidence type="ECO:0000313" key="9">
    <source>
        <dbReference type="Proteomes" id="UP000179807"/>
    </source>
</evidence>
<dbReference type="GO" id="GO:0005929">
    <property type="term" value="C:cilium"/>
    <property type="evidence" value="ECO:0007669"/>
    <property type="project" value="UniProtKB-SubCell"/>
</dbReference>
<dbReference type="OrthoDB" id="10060824at2759"/>
<evidence type="ECO:0000256" key="5">
    <source>
        <dbReference type="ARBA" id="ARBA00023273"/>
    </source>
</evidence>
<accession>A0A1J4JQ97</accession>
<dbReference type="GO" id="GO:0005737">
    <property type="term" value="C:cytoplasm"/>
    <property type="evidence" value="ECO:0007669"/>
    <property type="project" value="UniProtKB-SubCell"/>
</dbReference>
<keyword evidence="5" id="KW-0966">Cell projection</keyword>
<dbReference type="InterPro" id="IPR013783">
    <property type="entry name" value="Ig-like_fold"/>
</dbReference>
<evidence type="ECO:0000256" key="1">
    <source>
        <dbReference type="ARBA" id="ARBA00004138"/>
    </source>
</evidence>
<feature type="region of interest" description="Disordered" evidence="6">
    <location>
        <begin position="937"/>
        <end position="965"/>
    </location>
</feature>
<name>A0A1J4JQ97_9EUKA</name>
<sequence length="1233" mass="141130">MTNEVTVSSFIIGLDVVHSSFESQAFLDYLKNNCKKYIILINAPDFVESAGRTSRNSTDSRHSHSLSGSSRAIVKGINNKIKTELHKLVEIKRKMIIQAEKKAQQLLKQLAKSGTASSRSKSPIPNEPPPAYEGQTEVVFIIVGFPYTPSQLKSLSSHVDIGAFISIVNQSQITENTPLNSSLQNKKAADKTIKQPSSKKQLIHGYELDSSLNPGVVPPPRWNSIKPHANPDITFSQIDAPMTMEECWNALQYEIARIIRCRKEFNSHFKDHKFIALPSVHPKPDLSHYQKYLKQHSNDIINGILLQLKENEWKTSKPPPPPTELDIYKNLFNTIIAQTMRMKVVPDKDPDIEPFIEEPKHTTAFDILYQLLKWKLNDENAAVNKAVLDFYADYNHFNAVAGHRYESMLSAANKRLILSLPLSFFEWTNFKYAHEYNDVTQTLIEAAKLNYVFDTYLEEPAGIMWLLAMPPVSRTIGQPIRRFYMPPTLDGVSEWLTSIYENRPPTQEGRGRNALTPAQVIKSGSDISILLPSILSRTANIGNPIYKISFQLGNTVEYISPYFFINGVKVEIMRNIINNKMIFGFQAHFPNKVEITSNYDAVNIQISDDCRLIYNNNITILTEIASILYDKMTLFLKTDQTYIITSNGSLIFEYKGIKKILEPSGRIVKHIKDEWTYTDADGNSYKYNEERERVPVPHNHRNITDMGTKITRVVREDGLLLTQYQDGDRVITFADHFIIRQTTDSIVYEIPDLPFITYRDNCFTFMIDEMSIELNSSKISIIKESTVLDYDYNELTVNTYDSEVSILPGIFQMKVDDIILYADETGAQRIGPIVPPDLPQKRKIEVVESKWGKILYTKDSYIETKHLELLSIFRPRFFAIRSDLSATEFIHKTGFLNKDKVQKERMVDDYHLLTLHNRNENPFICFEQKTLDKQPRSNLLKTLQIPKQSRSRQRPRKGQPPEDPEIIINEARLSNERHLEFWRNLCQIQESVCHELEAEYREDIRPKTPPPPEIIEPPVFTPQPRLLEMMHMKHTEKEVKEVSYWNSPEAEFAYPLDMPKVLPRPLEPRTKLFDMPPGKQNFDEPPKIPDPDPPCKDFKQAQPSPRRWSGRVYPTEVSRPQTAHSVPQRKIEFGTVPVGKTVSATLDIQNTGTKPLHYSVSQPGHKDVVMNTLPGKIMPGLKLIIKLTLTARTIGPIQTSFMFMSPLGDISVPVTANVIDSKSELYDDDGDSM</sequence>
<dbReference type="RefSeq" id="XP_068354471.1">
    <property type="nucleotide sequence ID" value="XM_068493753.1"/>
</dbReference>
<proteinExistence type="predicted"/>
<protein>
    <recommendedName>
        <fullName evidence="7">HYDIN/VesB/CFA65-like Ig-like domain-containing protein</fullName>
    </recommendedName>
</protein>
<evidence type="ECO:0000256" key="4">
    <source>
        <dbReference type="ARBA" id="ARBA00023069"/>
    </source>
</evidence>
<evidence type="ECO:0000256" key="6">
    <source>
        <dbReference type="SAM" id="MobiDB-lite"/>
    </source>
</evidence>
<feature type="compositionally biased region" description="Polar residues" evidence="6">
    <location>
        <begin position="114"/>
        <end position="123"/>
    </location>
</feature>
<evidence type="ECO:0000256" key="2">
    <source>
        <dbReference type="ARBA" id="ARBA00004496"/>
    </source>
</evidence>
<dbReference type="VEuPathDB" id="TrichDB:TRFO_07561"/>
<comment type="caution">
    <text evidence="8">The sequence shown here is derived from an EMBL/GenBank/DDBJ whole genome shotgun (WGS) entry which is preliminary data.</text>
</comment>
<comment type="subcellular location">
    <subcellularLocation>
        <location evidence="1">Cell projection</location>
        <location evidence="1">Cilium</location>
    </subcellularLocation>
    <subcellularLocation>
        <location evidence="2">Cytoplasm</location>
    </subcellularLocation>
</comment>
<dbReference type="Pfam" id="PF22544">
    <property type="entry name" value="HYDIN_VesB_CFA65-like_Ig"/>
    <property type="match status" value="1"/>
</dbReference>
<evidence type="ECO:0000313" key="8">
    <source>
        <dbReference type="EMBL" id="OHT01335.1"/>
    </source>
</evidence>
<feature type="domain" description="HYDIN/VesB/CFA65-like Ig-like" evidence="7">
    <location>
        <begin position="1129"/>
        <end position="1203"/>
    </location>
</feature>
<keyword evidence="9" id="KW-1185">Reference proteome</keyword>
<reference evidence="8" key="1">
    <citation type="submission" date="2016-10" db="EMBL/GenBank/DDBJ databases">
        <authorList>
            <person name="Benchimol M."/>
            <person name="Almeida L.G."/>
            <person name="Vasconcelos A.T."/>
            <person name="Perreira-Neves A."/>
            <person name="Rosa I.A."/>
            <person name="Tasca T."/>
            <person name="Bogo M.R."/>
            <person name="de Souza W."/>
        </authorList>
    </citation>
    <scope>NUCLEOTIDE SEQUENCE [LARGE SCALE GENOMIC DNA]</scope>
    <source>
        <strain evidence="8">K</strain>
    </source>
</reference>
<keyword evidence="4" id="KW-0969">Cilium</keyword>
<organism evidence="8 9">
    <name type="scientific">Tritrichomonas foetus</name>
    <dbReference type="NCBI Taxonomy" id="1144522"/>
    <lineage>
        <taxon>Eukaryota</taxon>
        <taxon>Metamonada</taxon>
        <taxon>Parabasalia</taxon>
        <taxon>Tritrichomonadida</taxon>
        <taxon>Tritrichomonadidae</taxon>
        <taxon>Tritrichomonas</taxon>
    </lineage>
</organism>
<feature type="region of interest" description="Disordered" evidence="6">
    <location>
        <begin position="108"/>
        <end position="131"/>
    </location>
</feature>
<keyword evidence="3" id="KW-0963">Cytoplasm</keyword>
<dbReference type="AlphaFoldDB" id="A0A1J4JQ97"/>
<dbReference type="Proteomes" id="UP000179807">
    <property type="component" value="Unassembled WGS sequence"/>
</dbReference>
<feature type="compositionally biased region" description="Polar residues" evidence="6">
    <location>
        <begin position="937"/>
        <end position="948"/>
    </location>
</feature>